<evidence type="ECO:0000256" key="1">
    <source>
        <dbReference type="SAM" id="MobiDB-lite"/>
    </source>
</evidence>
<dbReference type="EMBL" id="OZ034815">
    <property type="protein sequence ID" value="CAL1366887.1"/>
    <property type="molecule type" value="Genomic_DNA"/>
</dbReference>
<dbReference type="Proteomes" id="UP001497516">
    <property type="component" value="Chromosome 2"/>
</dbReference>
<feature type="region of interest" description="Disordered" evidence="1">
    <location>
        <begin position="66"/>
        <end position="146"/>
    </location>
</feature>
<evidence type="ECO:0000313" key="2">
    <source>
        <dbReference type="EMBL" id="CAL1366887.1"/>
    </source>
</evidence>
<protein>
    <submittedName>
        <fullName evidence="2">Uncharacterized protein</fullName>
    </submittedName>
</protein>
<feature type="compositionally biased region" description="Polar residues" evidence="1">
    <location>
        <begin position="109"/>
        <end position="126"/>
    </location>
</feature>
<accession>A0AAV2D438</accession>
<reference evidence="2 3" key="1">
    <citation type="submission" date="2024-04" db="EMBL/GenBank/DDBJ databases">
        <authorList>
            <person name="Fracassetti M."/>
        </authorList>
    </citation>
    <scope>NUCLEOTIDE SEQUENCE [LARGE SCALE GENOMIC DNA]</scope>
</reference>
<sequence length="169" mass="18204">MVTDLPRINLVPRPPSFLPQLPIRNSPSLLCIATVPPSSSRFANGYGESISSLCLHLFFPGHRSGFRRSRDQSDAATRASPAPPSPSPIRAPARLLRHLLPDQLPNSPPATQSPAGRYCSSATSISPRRFPPPPATVPRRISSATSPRAITSNHRLCCAVSSVNRATNR</sequence>
<organism evidence="2 3">
    <name type="scientific">Linum trigynum</name>
    <dbReference type="NCBI Taxonomy" id="586398"/>
    <lineage>
        <taxon>Eukaryota</taxon>
        <taxon>Viridiplantae</taxon>
        <taxon>Streptophyta</taxon>
        <taxon>Embryophyta</taxon>
        <taxon>Tracheophyta</taxon>
        <taxon>Spermatophyta</taxon>
        <taxon>Magnoliopsida</taxon>
        <taxon>eudicotyledons</taxon>
        <taxon>Gunneridae</taxon>
        <taxon>Pentapetalae</taxon>
        <taxon>rosids</taxon>
        <taxon>fabids</taxon>
        <taxon>Malpighiales</taxon>
        <taxon>Linaceae</taxon>
        <taxon>Linum</taxon>
    </lineage>
</organism>
<name>A0AAV2D438_9ROSI</name>
<dbReference type="AlphaFoldDB" id="A0AAV2D438"/>
<proteinExistence type="predicted"/>
<keyword evidence="3" id="KW-1185">Reference proteome</keyword>
<gene>
    <name evidence="2" type="ORF">LTRI10_LOCUS10847</name>
</gene>
<evidence type="ECO:0000313" key="3">
    <source>
        <dbReference type="Proteomes" id="UP001497516"/>
    </source>
</evidence>